<evidence type="ECO:0000256" key="4">
    <source>
        <dbReference type="ARBA" id="ARBA00023163"/>
    </source>
</evidence>
<dbReference type="RefSeq" id="WP_126168538.1">
    <property type="nucleotide sequence ID" value="NZ_CP020373.1"/>
</dbReference>
<dbReference type="Gene3D" id="3.40.190.10">
    <property type="entry name" value="Periplasmic binding protein-like II"/>
    <property type="match status" value="2"/>
</dbReference>
<reference evidence="7" key="1">
    <citation type="submission" date="2017-03" db="EMBL/GenBank/DDBJ databases">
        <title>Full genome sequence of a non-lethal Shewanella isolate that potentiates virulence of Vibio parahaemolyticus causing acute hepatopancreatic necrosis disease (AHPND) in shrimp.</title>
        <authorList>
            <person name="Prachumwat A."/>
            <person name="Sritunyalucksana K."/>
        </authorList>
    </citation>
    <scope>NUCLEOTIDE SEQUENCE [LARGE SCALE GENOMIC DNA]</scope>
    <source>
        <strain evidence="7">TH2012</strain>
    </source>
</reference>
<keyword evidence="2" id="KW-0805">Transcription regulation</keyword>
<dbReference type="InterPro" id="IPR036388">
    <property type="entry name" value="WH-like_DNA-bd_sf"/>
</dbReference>
<evidence type="ECO:0000259" key="5">
    <source>
        <dbReference type="PROSITE" id="PS50931"/>
    </source>
</evidence>
<keyword evidence="4" id="KW-0804">Transcription</keyword>
<gene>
    <name evidence="6" type="primary">gcvA_4</name>
    <name evidence="6" type="ORF">STH12_03292</name>
</gene>
<keyword evidence="7" id="KW-1185">Reference proteome</keyword>
<dbReference type="PROSITE" id="PS50931">
    <property type="entry name" value="HTH_LYSR"/>
    <property type="match status" value="1"/>
</dbReference>
<dbReference type="SUPFAM" id="SSF53850">
    <property type="entry name" value="Periplasmic binding protein-like II"/>
    <property type="match status" value="1"/>
</dbReference>
<dbReference type="Gene3D" id="1.10.10.10">
    <property type="entry name" value="Winged helix-like DNA-binding domain superfamily/Winged helix DNA-binding domain"/>
    <property type="match status" value="1"/>
</dbReference>
<dbReference type="Pfam" id="PF00126">
    <property type="entry name" value="HTH_1"/>
    <property type="match status" value="1"/>
</dbReference>
<dbReference type="InterPro" id="IPR058163">
    <property type="entry name" value="LysR-type_TF_proteobact-type"/>
</dbReference>
<dbReference type="EMBL" id="CP020373">
    <property type="protein sequence ID" value="AZQ12352.1"/>
    <property type="molecule type" value="Genomic_DNA"/>
</dbReference>
<accession>A0ABM7DRM5</accession>
<dbReference type="InterPro" id="IPR000847">
    <property type="entry name" value="LysR_HTH_N"/>
</dbReference>
<dbReference type="PANTHER" id="PTHR30537">
    <property type="entry name" value="HTH-TYPE TRANSCRIPTIONAL REGULATOR"/>
    <property type="match status" value="1"/>
</dbReference>
<dbReference type="PRINTS" id="PR00039">
    <property type="entry name" value="HTHLYSR"/>
</dbReference>
<dbReference type="PANTHER" id="PTHR30537:SF26">
    <property type="entry name" value="GLYCINE CLEAVAGE SYSTEM TRANSCRIPTIONAL ACTIVATOR"/>
    <property type="match status" value="1"/>
</dbReference>
<protein>
    <submittedName>
        <fullName evidence="6">Glycine cleavage system transcriptional activator</fullName>
    </submittedName>
</protein>
<name>A0ABM7DRM5_9GAMM</name>
<feature type="domain" description="HTH lysR-type" evidence="5">
    <location>
        <begin position="5"/>
        <end position="62"/>
    </location>
</feature>
<comment type="similarity">
    <text evidence="1">Belongs to the LysR transcriptional regulatory family.</text>
</comment>
<organism evidence="6 7">
    <name type="scientific">Shewanella khirikhana</name>
    <dbReference type="NCBI Taxonomy" id="1965282"/>
    <lineage>
        <taxon>Bacteria</taxon>
        <taxon>Pseudomonadati</taxon>
        <taxon>Pseudomonadota</taxon>
        <taxon>Gammaproteobacteria</taxon>
        <taxon>Alteromonadales</taxon>
        <taxon>Shewanellaceae</taxon>
        <taxon>Shewanella</taxon>
    </lineage>
</organism>
<dbReference type="Proteomes" id="UP000278437">
    <property type="component" value="Chromosome"/>
</dbReference>
<evidence type="ECO:0000313" key="6">
    <source>
        <dbReference type="EMBL" id="AZQ12352.1"/>
    </source>
</evidence>
<evidence type="ECO:0000256" key="1">
    <source>
        <dbReference type="ARBA" id="ARBA00009437"/>
    </source>
</evidence>
<proteinExistence type="inferred from homology"/>
<evidence type="ECO:0000256" key="3">
    <source>
        <dbReference type="ARBA" id="ARBA00023125"/>
    </source>
</evidence>
<dbReference type="InterPro" id="IPR036390">
    <property type="entry name" value="WH_DNA-bd_sf"/>
</dbReference>
<keyword evidence="3" id="KW-0238">DNA-binding</keyword>
<evidence type="ECO:0000256" key="2">
    <source>
        <dbReference type="ARBA" id="ARBA00023015"/>
    </source>
</evidence>
<evidence type="ECO:0000313" key="7">
    <source>
        <dbReference type="Proteomes" id="UP000278437"/>
    </source>
</evidence>
<sequence length="301" mass="33195">MRKLPPLRALQVFEAAARHLHFSRAATELCLTQSAVSHQVRALEQHLGQPLFSRKGRELTLTGKGQQLFLGVQSALDGLDSLCRQLNEGDSRELRLAVYSSFAVKWLIPRLSDFRRQHPGVRIHLEMVSGDPQISDQVADMFICGVQQQKGFWQTLLRPERLIPVCSPPLAQMLKSTLGESLTLPASLDSLPLLSVDEVDIGPDWQRWAETRQLPLSCSQLQSYSHVLLAIEAAIAGQGVALACDFIVEADIAAGKLVALPWPALETGFGFHFGCRERRLNEPAMAAFASWIKAQAGAETI</sequence>
<dbReference type="SUPFAM" id="SSF46785">
    <property type="entry name" value="Winged helix' DNA-binding domain"/>
    <property type="match status" value="1"/>
</dbReference>
<dbReference type="InterPro" id="IPR005119">
    <property type="entry name" value="LysR_subst-bd"/>
</dbReference>
<dbReference type="Pfam" id="PF03466">
    <property type="entry name" value="LysR_substrate"/>
    <property type="match status" value="1"/>
</dbReference>